<evidence type="ECO:0000256" key="2">
    <source>
        <dbReference type="SAM" id="Phobius"/>
    </source>
</evidence>
<dbReference type="InterPro" id="IPR031563">
    <property type="entry name" value="MOT1/MOT2"/>
</dbReference>
<keyword evidence="2" id="KW-0472">Membrane</keyword>
<feature type="compositionally biased region" description="Low complexity" evidence="1">
    <location>
        <begin position="536"/>
        <end position="570"/>
    </location>
</feature>
<feature type="transmembrane region" description="Helical" evidence="2">
    <location>
        <begin position="107"/>
        <end position="127"/>
    </location>
</feature>
<dbReference type="EMBL" id="JAVHJO010000016">
    <property type="protein sequence ID" value="KAK6526327.1"/>
    <property type="molecule type" value="Genomic_DNA"/>
</dbReference>
<evidence type="ECO:0000313" key="3">
    <source>
        <dbReference type="EMBL" id="KAK6526327.1"/>
    </source>
</evidence>
<name>A0AAV9X042_9PEZI</name>
<feature type="transmembrane region" description="Helical" evidence="2">
    <location>
        <begin position="167"/>
        <end position="185"/>
    </location>
</feature>
<comment type="caution">
    <text evidence="3">The sequence shown here is derived from an EMBL/GenBank/DDBJ whole genome shotgun (WGS) entry which is preliminary data.</text>
</comment>
<proteinExistence type="predicted"/>
<dbReference type="AlphaFoldDB" id="A0AAV9X042"/>
<keyword evidence="2" id="KW-1133">Transmembrane helix</keyword>
<protein>
    <recommendedName>
        <fullName evidence="5">Sulfate transporter</fullName>
    </recommendedName>
</protein>
<dbReference type="Pfam" id="PF16983">
    <property type="entry name" value="MFS_MOT1"/>
    <property type="match status" value="2"/>
</dbReference>
<dbReference type="PANTHER" id="PTHR31970">
    <property type="match status" value="1"/>
</dbReference>
<evidence type="ECO:0000256" key="1">
    <source>
        <dbReference type="SAM" id="MobiDB-lite"/>
    </source>
</evidence>
<dbReference type="Proteomes" id="UP001365542">
    <property type="component" value="Unassembled WGS sequence"/>
</dbReference>
<gene>
    <name evidence="3" type="ORF">TWF694_004925</name>
</gene>
<organism evidence="3 4">
    <name type="scientific">Orbilia ellipsospora</name>
    <dbReference type="NCBI Taxonomy" id="2528407"/>
    <lineage>
        <taxon>Eukaryota</taxon>
        <taxon>Fungi</taxon>
        <taxon>Dikarya</taxon>
        <taxon>Ascomycota</taxon>
        <taxon>Pezizomycotina</taxon>
        <taxon>Orbiliomycetes</taxon>
        <taxon>Orbiliales</taxon>
        <taxon>Orbiliaceae</taxon>
        <taxon>Orbilia</taxon>
    </lineage>
</organism>
<keyword evidence="4" id="KW-1185">Reference proteome</keyword>
<sequence>MPTAPRPPQPLSRGWPSFWRSTWYNWKMVFENPIGEVAGSLGDLGTLLPLITAMTAAGTIDPTATFIFSGMWNIISGSLFGIPIVVQPMKAIAGLSVARPMTLHETMGAGISVSFIVFFLSFTGFLAEVGERIPIPLIKGIQMGAGLSLVLNAGATLMKLSWTAHSADNYIVVVLAWILLCFTSRQKQFPYSLLVFGLGTFLVLGSGVEVPKPGWNTPSWMPPEFSDITNGFMIAGLGQLPLTILNSIIAVSYLSADLLPERPPPSIESLGISVASMNLIGCWFGAMPVCHGSGGLSGQYRFGARSGAAPVILGIAKVAVGLFFGSSVSTLLVSFPKSFLVVLVFAAGIELAKVGEDLNSTARDLWEIQVENRAIIHPTLGLRLHRERLVRVDITDREKKERFVIMLATVGGVVAARNDAVGLLAGTICWLGYILQETLEDTSLLAIAFNIWKSITAWFFRRLFRRKRRVETPVRSRETSPLLGPRRSFSPRGIRQSLSPRRSLSPSPRRSLSPSPRRSLSPFRGRTPQVSPPGSPKKAASPARSLSPRRSPSPRRSWSPRRSLSPRPSAEPTPIGSPVGSSSPTGIIRRPRSRGRSRTREGEY</sequence>
<dbReference type="PANTHER" id="PTHR31970:SF9">
    <property type="entry name" value="MOLYBDATE TRANSPORTER 2"/>
    <property type="match status" value="1"/>
</dbReference>
<accession>A0AAV9X042</accession>
<feature type="transmembrane region" description="Helical" evidence="2">
    <location>
        <begin position="307"/>
        <end position="325"/>
    </location>
</feature>
<evidence type="ECO:0000313" key="4">
    <source>
        <dbReference type="Proteomes" id="UP001365542"/>
    </source>
</evidence>
<reference evidence="3 4" key="1">
    <citation type="submission" date="2019-10" db="EMBL/GenBank/DDBJ databases">
        <authorList>
            <person name="Palmer J.M."/>
        </authorList>
    </citation>
    <scope>NUCLEOTIDE SEQUENCE [LARGE SCALE GENOMIC DNA]</scope>
    <source>
        <strain evidence="3 4">TWF694</strain>
    </source>
</reference>
<dbReference type="GO" id="GO:0015098">
    <property type="term" value="F:molybdate ion transmembrane transporter activity"/>
    <property type="evidence" value="ECO:0007669"/>
    <property type="project" value="InterPro"/>
</dbReference>
<feature type="compositionally biased region" description="Low complexity" evidence="1">
    <location>
        <begin position="497"/>
        <end position="522"/>
    </location>
</feature>
<evidence type="ECO:0008006" key="5">
    <source>
        <dbReference type="Google" id="ProtNLM"/>
    </source>
</evidence>
<feature type="transmembrane region" description="Helical" evidence="2">
    <location>
        <begin position="64"/>
        <end position="86"/>
    </location>
</feature>
<feature type="transmembrane region" description="Helical" evidence="2">
    <location>
        <begin position="231"/>
        <end position="254"/>
    </location>
</feature>
<feature type="transmembrane region" description="Helical" evidence="2">
    <location>
        <begin position="191"/>
        <end position="210"/>
    </location>
</feature>
<keyword evidence="2" id="KW-0812">Transmembrane</keyword>
<feature type="region of interest" description="Disordered" evidence="1">
    <location>
        <begin position="474"/>
        <end position="604"/>
    </location>
</feature>